<comment type="similarity">
    <text evidence="2 6">Belongs to the terpene synthase family.</text>
</comment>
<evidence type="ECO:0000256" key="6">
    <source>
        <dbReference type="RuleBase" id="RU366034"/>
    </source>
</evidence>
<dbReference type="InterPro" id="IPR034686">
    <property type="entry name" value="Terpene_cyclase-like_2"/>
</dbReference>
<dbReference type="PANTHER" id="PTHR35201:SF4">
    <property type="entry name" value="BETA-PINACENE SYNTHASE-RELATED"/>
    <property type="match status" value="1"/>
</dbReference>
<dbReference type="EMBL" id="KV722453">
    <property type="protein sequence ID" value="OCH88427.1"/>
    <property type="molecule type" value="Genomic_DNA"/>
</dbReference>
<evidence type="ECO:0000313" key="8">
    <source>
        <dbReference type="Proteomes" id="UP000250043"/>
    </source>
</evidence>
<dbReference type="GO" id="GO:0008299">
    <property type="term" value="P:isoprenoid biosynthetic process"/>
    <property type="evidence" value="ECO:0007669"/>
    <property type="project" value="UniProtKB-ARBA"/>
</dbReference>
<proteinExistence type="inferred from homology"/>
<dbReference type="OrthoDB" id="6486656at2759"/>
<gene>
    <name evidence="7" type="ORF">OBBRIDRAFT_734523</name>
</gene>
<dbReference type="SFLD" id="SFLDG01020">
    <property type="entry name" value="Terpene_Cyclase_Like_2"/>
    <property type="match status" value="1"/>
</dbReference>
<evidence type="ECO:0000256" key="3">
    <source>
        <dbReference type="ARBA" id="ARBA00022723"/>
    </source>
</evidence>
<evidence type="ECO:0000256" key="4">
    <source>
        <dbReference type="ARBA" id="ARBA00022842"/>
    </source>
</evidence>
<comment type="cofactor">
    <cofactor evidence="1 6">
        <name>Mg(2+)</name>
        <dbReference type="ChEBI" id="CHEBI:18420"/>
    </cofactor>
</comment>
<keyword evidence="8" id="KW-1185">Reference proteome</keyword>
<dbReference type="EC" id="4.2.3.-" evidence="6"/>
<dbReference type="SUPFAM" id="SSF48576">
    <property type="entry name" value="Terpenoid synthases"/>
    <property type="match status" value="1"/>
</dbReference>
<evidence type="ECO:0000256" key="5">
    <source>
        <dbReference type="ARBA" id="ARBA00023239"/>
    </source>
</evidence>
<keyword evidence="5 6" id="KW-0456">Lyase</keyword>
<keyword evidence="4 6" id="KW-0460">Magnesium</keyword>
<organism evidence="7 8">
    <name type="scientific">Obba rivulosa</name>
    <dbReference type="NCBI Taxonomy" id="1052685"/>
    <lineage>
        <taxon>Eukaryota</taxon>
        <taxon>Fungi</taxon>
        <taxon>Dikarya</taxon>
        <taxon>Basidiomycota</taxon>
        <taxon>Agaricomycotina</taxon>
        <taxon>Agaricomycetes</taxon>
        <taxon>Polyporales</taxon>
        <taxon>Gelatoporiaceae</taxon>
        <taxon>Obba</taxon>
    </lineage>
</organism>
<evidence type="ECO:0000256" key="2">
    <source>
        <dbReference type="ARBA" id="ARBA00006333"/>
    </source>
</evidence>
<accession>A0A8E2AUM2</accession>
<dbReference type="GO" id="GO:0010333">
    <property type="term" value="F:terpene synthase activity"/>
    <property type="evidence" value="ECO:0007669"/>
    <property type="project" value="InterPro"/>
</dbReference>
<dbReference type="Gene3D" id="1.10.600.10">
    <property type="entry name" value="Farnesyl Diphosphate Synthase"/>
    <property type="match status" value="1"/>
</dbReference>
<reference evidence="7 8" key="1">
    <citation type="submission" date="2016-07" db="EMBL/GenBank/DDBJ databases">
        <title>Draft genome of the white-rot fungus Obba rivulosa 3A-2.</title>
        <authorList>
            <consortium name="DOE Joint Genome Institute"/>
            <person name="Miettinen O."/>
            <person name="Riley R."/>
            <person name="Acob R."/>
            <person name="Barry K."/>
            <person name="Cullen D."/>
            <person name="De Vries R."/>
            <person name="Hainaut M."/>
            <person name="Hatakka A."/>
            <person name="Henrissat B."/>
            <person name="Hilden K."/>
            <person name="Kuo R."/>
            <person name="Labutti K."/>
            <person name="Lipzen A."/>
            <person name="Makela M.R."/>
            <person name="Sandor L."/>
            <person name="Spatafora J.W."/>
            <person name="Grigoriev I.V."/>
            <person name="Hibbett D.S."/>
        </authorList>
    </citation>
    <scope>NUCLEOTIDE SEQUENCE [LARGE SCALE GENOMIC DNA]</scope>
    <source>
        <strain evidence="7 8">3A-2</strain>
    </source>
</reference>
<evidence type="ECO:0000313" key="7">
    <source>
        <dbReference type="EMBL" id="OCH88427.1"/>
    </source>
</evidence>
<dbReference type="Proteomes" id="UP000250043">
    <property type="component" value="Unassembled WGS sequence"/>
</dbReference>
<name>A0A8E2AUM2_9APHY</name>
<dbReference type="PANTHER" id="PTHR35201">
    <property type="entry name" value="TERPENE SYNTHASE"/>
    <property type="match status" value="1"/>
</dbReference>
<dbReference type="AlphaFoldDB" id="A0A8E2AUM2"/>
<protein>
    <recommendedName>
        <fullName evidence="6">Terpene synthase</fullName>
        <ecNumber evidence="6">4.2.3.-</ecNumber>
    </recommendedName>
</protein>
<dbReference type="GO" id="GO:0046872">
    <property type="term" value="F:metal ion binding"/>
    <property type="evidence" value="ECO:0007669"/>
    <property type="project" value="UniProtKB-KW"/>
</dbReference>
<sequence length="342" mass="39567">MPLIYLPPTMAEWPFPRKINPYYEEVSAESANWFRSFDAFSPESQKAFDRCNFGLLAALSYPTCSKEHYRAACDLMNLFFVFDEYTDVADESDVRILADISMDALRNPSKPRPAEECIIGEITRQFWSRAIVFATPISRTRFEGSWDRFTTSVVEQAKDRANARCGHFRTIDEQFAIRRYTIGAEPCYALAELCIELPEDVLHHPTVDIVRRDITDIILLDNDLASYNKEQAADDDLHNLLTIGMREKGLDLDGALSWLALEHKIRVDRVLENWEAVKALKFSPEIDEALAYYLEHVMNWPRANDSWNFESGRYFGNDGLRVQRDRVVELLPKSIHMYMSLL</sequence>
<evidence type="ECO:0000256" key="1">
    <source>
        <dbReference type="ARBA" id="ARBA00001946"/>
    </source>
</evidence>
<dbReference type="Pfam" id="PF19086">
    <property type="entry name" value="Terpene_syn_C_2"/>
    <property type="match status" value="1"/>
</dbReference>
<dbReference type="SFLD" id="SFLDS00005">
    <property type="entry name" value="Isoprenoid_Synthase_Type_I"/>
    <property type="match status" value="1"/>
</dbReference>
<dbReference type="InterPro" id="IPR008949">
    <property type="entry name" value="Isoprenoid_synthase_dom_sf"/>
</dbReference>
<keyword evidence="3 6" id="KW-0479">Metal-binding</keyword>